<keyword evidence="13" id="KW-0865">Zymogen</keyword>
<dbReference type="SUPFAM" id="SSF47090">
    <property type="entry name" value="PGBD-like"/>
    <property type="match status" value="1"/>
</dbReference>
<dbReference type="PIRSF" id="PIRSF001191">
    <property type="entry name" value="Peptidase_M10A_matrix"/>
    <property type="match status" value="1"/>
</dbReference>
<sequence length="583" mass="65313">MKVLPASGLAVLLITALKFSSAVPSLFAGTPRSLRNDYHLAQAYLDKYYTRKGGHPIGEMVARGGNSMVKKIKELQAFFGLQVTGKLDQTTMDVIKRPRCGVPDVANYRLFPGEPKWKKNTLTYRISKYTPSMSSADVDKAVEMALQAWSSAVPLSFVRVNSGEADIMISFETGDHGDSYPFDGPRGTLAHAFAPGEGLGGDTHFDNAEKWTMGMNGFNLFTVAAHEFGHALGLAHSTDPTALMYPTYKYQNPYGFHLPKDDVKGIQALYGPRKTFLGKPTVPHAPPHKPSIPDLCDSSSSFDAVTMLGKELLFFKDRIFWRRQVHLTAGIRPSTITSSFPQLMSNVDAAYEVAERGIAYFFKGPHYWITRGFQMQGPPRTIYDFGFPRHVQRIDAAVYLREPQKTLFFVGDEYYSYDERKRKMEKDYPKNTEEEFSGVNGQIDAAVELNGYIYFFSGPKAYKYDTEKEDVKAGEKAVKKDAKEKKPEAKKADASGKVKKGDPKVKKPKKGKPHCSRNPVLDQDKKKKKKFLATVTKPVGGDKNGDTCMVKLQKMPRYYPTEDVPQKLLSHSKKPFSQPVREL</sequence>
<dbReference type="PROSITE" id="PS00546">
    <property type="entry name" value="CYSTEINE_SWITCH"/>
    <property type="match status" value="1"/>
</dbReference>
<dbReference type="eggNOG" id="KOG1565">
    <property type="taxonomic scope" value="Eukaryota"/>
</dbReference>
<evidence type="ECO:0000256" key="4">
    <source>
        <dbReference type="ARBA" id="ARBA00022530"/>
    </source>
</evidence>
<dbReference type="GO" id="GO:0030574">
    <property type="term" value="P:collagen catabolic process"/>
    <property type="evidence" value="ECO:0007669"/>
    <property type="project" value="TreeGrafter"/>
</dbReference>
<keyword evidence="9" id="KW-0378">Hydrolase</keyword>
<dbReference type="Pfam" id="PF00413">
    <property type="entry name" value="Peptidase_M10"/>
    <property type="match status" value="1"/>
</dbReference>
<evidence type="ECO:0000256" key="16">
    <source>
        <dbReference type="PIRSR" id="PIRSR001191-2"/>
    </source>
</evidence>
<feature type="region of interest" description="Disordered" evidence="20">
    <location>
        <begin position="563"/>
        <end position="583"/>
    </location>
</feature>
<dbReference type="InterPro" id="IPR036375">
    <property type="entry name" value="Hemopexin-like_dom_sf"/>
</dbReference>
<keyword evidence="10 16" id="KW-0862">Zinc</keyword>
<feature type="short sequence motif" description="Cysteine switch" evidence="18">
    <location>
        <begin position="98"/>
        <end position="105"/>
    </location>
</feature>
<feature type="binding site" evidence="17">
    <location>
        <position position="348"/>
    </location>
    <ligand>
        <name>Ca(2+)</name>
        <dbReference type="ChEBI" id="CHEBI:29108"/>
        <label>4</label>
    </ligand>
</feature>
<feature type="signal peptide" evidence="21">
    <location>
        <begin position="1"/>
        <end position="22"/>
    </location>
</feature>
<feature type="binding site" evidence="17">
    <location>
        <position position="444"/>
    </location>
    <ligand>
        <name>Ca(2+)</name>
        <dbReference type="ChEBI" id="CHEBI:29108"/>
        <label>4</label>
    </ligand>
</feature>
<feature type="repeat" description="Hemopexin" evidence="19">
    <location>
        <begin position="344"/>
        <end position="389"/>
    </location>
</feature>
<dbReference type="GO" id="GO:0006508">
    <property type="term" value="P:proteolysis"/>
    <property type="evidence" value="ECO:0007669"/>
    <property type="project" value="UniProtKB-KW"/>
</dbReference>
<dbReference type="Pfam" id="PF00045">
    <property type="entry name" value="Hemopexin"/>
    <property type="match status" value="4"/>
</dbReference>
<evidence type="ECO:0000259" key="22">
    <source>
        <dbReference type="SMART" id="SM00235"/>
    </source>
</evidence>
<dbReference type="SUPFAM" id="SSF55486">
    <property type="entry name" value="Metalloproteases ('zincins'), catalytic domain"/>
    <property type="match status" value="1"/>
</dbReference>
<feature type="compositionally biased region" description="Basic residues" evidence="20">
    <location>
        <begin position="506"/>
        <end position="515"/>
    </location>
</feature>
<organism evidence="23 24">
    <name type="scientific">Tupaia chinensis</name>
    <name type="common">Chinese tree shrew</name>
    <name type="synonym">Tupaia belangeri chinensis</name>
    <dbReference type="NCBI Taxonomy" id="246437"/>
    <lineage>
        <taxon>Eukaryota</taxon>
        <taxon>Metazoa</taxon>
        <taxon>Chordata</taxon>
        <taxon>Craniata</taxon>
        <taxon>Vertebrata</taxon>
        <taxon>Euteleostomi</taxon>
        <taxon>Mammalia</taxon>
        <taxon>Eutheria</taxon>
        <taxon>Euarchontoglires</taxon>
        <taxon>Scandentia</taxon>
        <taxon>Tupaiidae</taxon>
        <taxon>Tupaia</taxon>
    </lineage>
</organism>
<feature type="binding site" evidence="17">
    <location>
        <position position="244"/>
    </location>
    <ligand>
        <name>Zn(2+)</name>
        <dbReference type="ChEBI" id="CHEBI:29105"/>
        <label>2</label>
        <note>catalytic</note>
    </ligand>
</feature>
<feature type="binding site" description="in inhibited form" evidence="17">
    <location>
        <position position="100"/>
    </location>
    <ligand>
        <name>Zn(2+)</name>
        <dbReference type="ChEBI" id="CHEBI:29105"/>
        <label>2</label>
        <note>catalytic</note>
    </ligand>
</feature>
<feature type="binding site" evidence="17">
    <location>
        <position position="209"/>
    </location>
    <ligand>
        <name>Ca(2+)</name>
        <dbReference type="ChEBI" id="CHEBI:29108"/>
        <label>3</label>
    </ligand>
</feature>
<dbReference type="SMART" id="SM00235">
    <property type="entry name" value="ZnMc"/>
    <property type="match status" value="1"/>
</dbReference>
<evidence type="ECO:0000256" key="11">
    <source>
        <dbReference type="ARBA" id="ARBA00022837"/>
    </source>
</evidence>
<dbReference type="GO" id="GO:0031012">
    <property type="term" value="C:extracellular matrix"/>
    <property type="evidence" value="ECO:0007669"/>
    <property type="project" value="InterPro"/>
</dbReference>
<feature type="region of interest" description="Disordered" evidence="20">
    <location>
        <begin position="473"/>
        <end position="548"/>
    </location>
</feature>
<dbReference type="EMBL" id="KB320706">
    <property type="protein sequence ID" value="ELW64942.1"/>
    <property type="molecule type" value="Genomic_DNA"/>
</dbReference>
<keyword evidence="11 17" id="KW-0106">Calcium</keyword>
<evidence type="ECO:0000313" key="23">
    <source>
        <dbReference type="EMBL" id="ELW64942.1"/>
    </source>
</evidence>
<keyword evidence="14" id="KW-1015">Disulfide bond</keyword>
<keyword evidence="24" id="KW-1185">Reference proteome</keyword>
<feature type="domain" description="Peptidase metallopeptidase" evidence="22">
    <location>
        <begin position="113"/>
        <end position="272"/>
    </location>
</feature>
<feature type="binding site" evidence="17">
    <location>
        <position position="202"/>
    </location>
    <ligand>
        <name>Ca(2+)</name>
        <dbReference type="ChEBI" id="CHEBI:29108"/>
        <label>2</label>
    </ligand>
</feature>
<dbReference type="GO" id="GO:0004222">
    <property type="term" value="F:metalloendopeptidase activity"/>
    <property type="evidence" value="ECO:0007669"/>
    <property type="project" value="InterPro"/>
</dbReference>
<feature type="binding site" evidence="17">
    <location>
        <position position="183"/>
    </location>
    <ligand>
        <name>Ca(2+)</name>
        <dbReference type="ChEBI" id="CHEBI:29108"/>
        <label>3</label>
    </ligand>
</feature>
<feature type="binding site" evidence="16">
    <location>
        <position position="226"/>
    </location>
    <ligand>
        <name>Zn(2+)</name>
        <dbReference type="ChEBI" id="CHEBI:29105"/>
        <label>2</label>
        <note>catalytic</note>
    </ligand>
</feature>
<dbReference type="GO" id="GO:0030198">
    <property type="term" value="P:extracellular matrix organization"/>
    <property type="evidence" value="ECO:0007669"/>
    <property type="project" value="TreeGrafter"/>
</dbReference>
<dbReference type="InterPro" id="IPR018487">
    <property type="entry name" value="Hemopexin-like_repeat"/>
</dbReference>
<feature type="binding site" evidence="17">
    <location>
        <position position="350"/>
    </location>
    <ligand>
        <name>Ca(2+)</name>
        <dbReference type="ChEBI" id="CHEBI:29108"/>
        <label>5</label>
    </ligand>
</feature>
<feature type="compositionally biased region" description="Basic and acidic residues" evidence="20">
    <location>
        <begin position="473"/>
        <end position="505"/>
    </location>
</feature>
<dbReference type="InterPro" id="IPR036365">
    <property type="entry name" value="PGBD-like_sf"/>
</dbReference>
<dbReference type="SMART" id="SM00120">
    <property type="entry name" value="HX"/>
    <property type="match status" value="4"/>
</dbReference>
<feature type="binding site" evidence="17">
    <location>
        <position position="191"/>
    </location>
    <ligand>
        <name>Zn(2+)</name>
        <dbReference type="ChEBI" id="CHEBI:29105"/>
        <label>1</label>
    </ligand>
</feature>
<feature type="binding site" evidence="17">
    <location>
        <position position="206"/>
    </location>
    <ligand>
        <name>Ca(2+)</name>
        <dbReference type="ChEBI" id="CHEBI:29108"/>
        <label>3</label>
    </ligand>
</feature>
<dbReference type="FunCoup" id="L9KUT7">
    <property type="interactions" value="32"/>
</dbReference>
<evidence type="ECO:0000256" key="15">
    <source>
        <dbReference type="PIRSR" id="PIRSR001191-1"/>
    </source>
</evidence>
<feature type="binding site" evidence="17">
    <location>
        <position position="200"/>
    </location>
    <ligand>
        <name>Ca(2+)</name>
        <dbReference type="ChEBI" id="CHEBI:29108"/>
        <label>2</label>
    </ligand>
</feature>
<feature type="binding site" evidence="17">
    <location>
        <position position="184"/>
    </location>
    <ligand>
        <name>Ca(2+)</name>
        <dbReference type="ChEBI" id="CHEBI:29108"/>
        <label>3</label>
    </ligand>
</feature>
<feature type="binding site" evidence="17">
    <location>
        <position position="204"/>
    </location>
    <ligand>
        <name>Zn(2+)</name>
        <dbReference type="ChEBI" id="CHEBI:29105"/>
        <label>1</label>
    </ligand>
</feature>
<feature type="repeat" description="Hemopexin" evidence="19">
    <location>
        <begin position="440"/>
        <end position="489"/>
    </location>
</feature>
<feature type="binding site" evidence="16">
    <location>
        <position position="236"/>
    </location>
    <ligand>
        <name>Zn(2+)</name>
        <dbReference type="ChEBI" id="CHEBI:29105"/>
        <label>2</label>
        <note>catalytic</note>
    </ligand>
</feature>
<evidence type="ECO:0000256" key="21">
    <source>
        <dbReference type="SAM" id="SignalP"/>
    </source>
</evidence>
<reference evidence="24" key="2">
    <citation type="journal article" date="2013" name="Nat. Commun.">
        <title>Genome of the Chinese tree shrew.</title>
        <authorList>
            <person name="Fan Y."/>
            <person name="Huang Z.Y."/>
            <person name="Cao C.C."/>
            <person name="Chen C.S."/>
            <person name="Chen Y.X."/>
            <person name="Fan D.D."/>
            <person name="He J."/>
            <person name="Hou H.L."/>
            <person name="Hu L."/>
            <person name="Hu X.T."/>
            <person name="Jiang X.T."/>
            <person name="Lai R."/>
            <person name="Lang Y.S."/>
            <person name="Liang B."/>
            <person name="Liao S.G."/>
            <person name="Mu D."/>
            <person name="Ma Y.Y."/>
            <person name="Niu Y.Y."/>
            <person name="Sun X.Q."/>
            <person name="Xia J.Q."/>
            <person name="Xiao J."/>
            <person name="Xiong Z.Q."/>
            <person name="Xu L."/>
            <person name="Yang L."/>
            <person name="Zhang Y."/>
            <person name="Zhao W."/>
            <person name="Zhao X.D."/>
            <person name="Zheng Y.T."/>
            <person name="Zhou J.M."/>
            <person name="Zhu Y.B."/>
            <person name="Zhang G.J."/>
            <person name="Wang J."/>
            <person name="Yao Y.G."/>
        </authorList>
    </citation>
    <scope>NUCLEOTIDE SEQUENCE [LARGE SCALE GENOMIC DNA]</scope>
</reference>
<evidence type="ECO:0000256" key="13">
    <source>
        <dbReference type="ARBA" id="ARBA00023145"/>
    </source>
</evidence>
<evidence type="ECO:0000256" key="1">
    <source>
        <dbReference type="ARBA" id="ARBA00004498"/>
    </source>
</evidence>
<comment type="cofactor">
    <cofactor evidence="17">
        <name>Zn(2+)</name>
        <dbReference type="ChEBI" id="CHEBI:29105"/>
    </cofactor>
    <text evidence="17">Binds 2 Zn(2+) ions per subunit.</text>
</comment>
<feature type="binding site" evidence="17">
    <location>
        <position position="166"/>
    </location>
    <ligand>
        <name>Ca(2+)</name>
        <dbReference type="ChEBI" id="CHEBI:29108"/>
        <label>2</label>
    </ligand>
</feature>
<dbReference type="AlphaFoldDB" id="L9KUT7"/>
<keyword evidence="6 16" id="KW-0479">Metal-binding</keyword>
<dbReference type="InterPro" id="IPR021190">
    <property type="entry name" value="Pept_M10A"/>
</dbReference>
<dbReference type="SUPFAM" id="SSF50923">
    <property type="entry name" value="Hemopexin-like domain"/>
    <property type="match status" value="1"/>
</dbReference>
<keyword evidence="8" id="KW-0677">Repeat</keyword>
<reference evidence="24" key="1">
    <citation type="submission" date="2012-07" db="EMBL/GenBank/DDBJ databases">
        <title>Genome of the Chinese tree shrew, a rising model animal genetically related to primates.</title>
        <authorList>
            <person name="Zhang G."/>
            <person name="Fan Y."/>
            <person name="Yao Y."/>
            <person name="Huang Z."/>
        </authorList>
    </citation>
    <scope>NUCLEOTIDE SEQUENCE [LARGE SCALE GENOMIC DNA]</scope>
</reference>
<feature type="binding site" evidence="17">
    <location>
        <position position="176"/>
    </location>
    <ligand>
        <name>Zn(2+)</name>
        <dbReference type="ChEBI" id="CHEBI:29105"/>
        <label>1</label>
    </ligand>
</feature>
<evidence type="ECO:0000256" key="12">
    <source>
        <dbReference type="ARBA" id="ARBA00023049"/>
    </source>
</evidence>
<feature type="repeat" description="Hemopexin" evidence="19">
    <location>
        <begin position="391"/>
        <end position="439"/>
    </location>
</feature>
<dbReference type="GO" id="GO:0008270">
    <property type="term" value="F:zinc ion binding"/>
    <property type="evidence" value="ECO:0007669"/>
    <property type="project" value="InterPro"/>
</dbReference>
<dbReference type="InterPro" id="IPR024079">
    <property type="entry name" value="MetalloPept_cat_dom_sf"/>
</dbReference>
<dbReference type="PANTHER" id="PTHR10201">
    <property type="entry name" value="MATRIX METALLOPROTEINASE"/>
    <property type="match status" value="1"/>
</dbReference>
<evidence type="ECO:0000256" key="6">
    <source>
        <dbReference type="ARBA" id="ARBA00022723"/>
    </source>
</evidence>
<evidence type="ECO:0000256" key="2">
    <source>
        <dbReference type="ARBA" id="ARBA00010370"/>
    </source>
</evidence>
<keyword evidence="7 21" id="KW-0732">Signal</keyword>
<evidence type="ECO:0000256" key="8">
    <source>
        <dbReference type="ARBA" id="ARBA00022737"/>
    </source>
</evidence>
<evidence type="ECO:0000256" key="3">
    <source>
        <dbReference type="ARBA" id="ARBA00022525"/>
    </source>
</evidence>
<dbReference type="Gene3D" id="3.40.390.10">
    <property type="entry name" value="Collagenase (Catalytic Domain)"/>
    <property type="match status" value="1"/>
</dbReference>
<keyword evidence="12" id="KW-0482">Metalloprotease</keyword>
<evidence type="ECO:0000256" key="14">
    <source>
        <dbReference type="ARBA" id="ARBA00023157"/>
    </source>
</evidence>
<dbReference type="FunFam" id="2.110.10.10:FF:000002">
    <property type="entry name" value="Matrix metallopeptidase 3"/>
    <property type="match status" value="1"/>
</dbReference>
<dbReference type="PRINTS" id="PR00138">
    <property type="entry name" value="MATRIXIN"/>
</dbReference>
<comment type="cofactor">
    <cofactor evidence="17">
        <name>Ca(2+)</name>
        <dbReference type="ChEBI" id="CHEBI:29108"/>
    </cofactor>
    <text evidence="17">Can bind about 5 Ca(2+) ions per subunit.</text>
</comment>
<keyword evidence="4" id="KW-0272">Extracellular matrix</keyword>
<evidence type="ECO:0000256" key="7">
    <source>
        <dbReference type="ARBA" id="ARBA00022729"/>
    </source>
</evidence>
<feature type="binding site" evidence="16">
    <location>
        <position position="230"/>
    </location>
    <ligand>
        <name>Zn(2+)</name>
        <dbReference type="ChEBI" id="CHEBI:29105"/>
        <label>2</label>
        <note>catalytic</note>
    </ligand>
</feature>
<dbReference type="Proteomes" id="UP000011518">
    <property type="component" value="Unassembled WGS sequence"/>
</dbReference>
<evidence type="ECO:0000256" key="18">
    <source>
        <dbReference type="PIRSR" id="PIRSR621190-5"/>
    </source>
</evidence>
<gene>
    <name evidence="23" type="ORF">TREES_T100006578</name>
</gene>
<feature type="repeat" description="Hemopexin" evidence="19">
    <location>
        <begin position="293"/>
        <end position="343"/>
    </location>
</feature>
<feature type="binding site" evidence="17">
    <location>
        <position position="209"/>
    </location>
    <ligand>
        <name>Ca(2+)</name>
        <dbReference type="ChEBI" id="CHEBI:29108"/>
        <label>1</label>
    </ligand>
</feature>
<feature type="binding site" evidence="17">
    <location>
        <position position="178"/>
    </location>
    <ligand>
        <name>Zn(2+)</name>
        <dbReference type="ChEBI" id="CHEBI:29105"/>
        <label>1</label>
    </ligand>
</feature>
<dbReference type="InterPro" id="IPR021158">
    <property type="entry name" value="Pept_M10A_Zn_BS"/>
</dbReference>
<dbReference type="CDD" id="cd04278">
    <property type="entry name" value="ZnMc_MMP"/>
    <property type="match status" value="1"/>
</dbReference>
<evidence type="ECO:0000256" key="19">
    <source>
        <dbReference type="PROSITE-ProRule" id="PRU01011"/>
    </source>
</evidence>
<dbReference type="CDD" id="cd00094">
    <property type="entry name" value="HX"/>
    <property type="match status" value="1"/>
</dbReference>
<dbReference type="PANTHER" id="PTHR10201:SF125">
    <property type="entry name" value="MATRIX METALLOPROTEINASE-20"/>
    <property type="match status" value="1"/>
</dbReference>
<dbReference type="Pfam" id="PF01471">
    <property type="entry name" value="PG_binding_1"/>
    <property type="match status" value="1"/>
</dbReference>
<dbReference type="InterPro" id="IPR000585">
    <property type="entry name" value="Hemopexin-like_dom"/>
</dbReference>
<feature type="binding site" evidence="17">
    <location>
        <position position="303"/>
    </location>
    <ligand>
        <name>Ca(2+)</name>
        <dbReference type="ChEBI" id="CHEBI:29108"/>
        <label>4</label>
    </ligand>
</feature>
<proteinExistence type="inferred from homology"/>
<dbReference type="GO" id="GO:0097186">
    <property type="term" value="P:amelogenesis"/>
    <property type="evidence" value="ECO:0007669"/>
    <property type="project" value="TreeGrafter"/>
</dbReference>
<name>L9KUT7_TUPCH</name>
<dbReference type="STRING" id="246437.L9KUT7"/>
<dbReference type="InterPro" id="IPR002477">
    <property type="entry name" value="Peptidoglycan-bd-like"/>
</dbReference>
<dbReference type="InterPro" id="IPR001818">
    <property type="entry name" value="Pept_M10_metallopeptidase"/>
</dbReference>
<comment type="subcellular location">
    <subcellularLocation>
        <location evidence="1">Secreted</location>
        <location evidence="1">Extracellular space</location>
        <location evidence="1">Extracellular matrix</location>
    </subcellularLocation>
</comment>
<accession>L9KUT7</accession>
<evidence type="ECO:0000256" key="17">
    <source>
        <dbReference type="PIRSR" id="PIRSR621190-2"/>
    </source>
</evidence>
<dbReference type="InterPro" id="IPR033739">
    <property type="entry name" value="M10A_MMP"/>
</dbReference>
<dbReference type="InParanoid" id="L9KUT7"/>
<evidence type="ECO:0000256" key="10">
    <source>
        <dbReference type="ARBA" id="ARBA00022833"/>
    </source>
</evidence>
<evidence type="ECO:0000313" key="24">
    <source>
        <dbReference type="Proteomes" id="UP000011518"/>
    </source>
</evidence>
<keyword evidence="3" id="KW-0964">Secreted</keyword>
<comment type="similarity">
    <text evidence="2">Belongs to the peptidase M10A family.</text>
</comment>
<feature type="active site" evidence="15">
    <location>
        <position position="227"/>
    </location>
</feature>
<evidence type="ECO:0000256" key="5">
    <source>
        <dbReference type="ARBA" id="ARBA00022670"/>
    </source>
</evidence>
<dbReference type="FunFam" id="3.40.390.10:FF:000007">
    <property type="entry name" value="Collagenase 3"/>
    <property type="match status" value="1"/>
</dbReference>
<dbReference type="Gene3D" id="2.110.10.10">
    <property type="entry name" value="Hemopexin-like domain"/>
    <property type="match status" value="1"/>
</dbReference>
<dbReference type="MEROPS" id="M10.019"/>
<feature type="binding site" evidence="17">
    <location>
        <position position="397"/>
    </location>
    <ligand>
        <name>Ca(2+)</name>
        <dbReference type="ChEBI" id="CHEBI:29108"/>
        <label>5</label>
    </ligand>
</feature>
<evidence type="ECO:0000256" key="20">
    <source>
        <dbReference type="SAM" id="MobiDB-lite"/>
    </source>
</evidence>
<dbReference type="InterPro" id="IPR006026">
    <property type="entry name" value="Peptidase_Metallo"/>
</dbReference>
<keyword evidence="5" id="KW-0645">Protease</keyword>
<dbReference type="PROSITE" id="PS51642">
    <property type="entry name" value="HEMOPEXIN_2"/>
    <property type="match status" value="4"/>
</dbReference>
<evidence type="ECO:0000256" key="9">
    <source>
        <dbReference type="ARBA" id="ARBA00022801"/>
    </source>
</evidence>
<protein>
    <submittedName>
        <fullName evidence="23">Matrix metalloproteinase-20</fullName>
    </submittedName>
</protein>
<feature type="chain" id="PRO_5003999754" evidence="21">
    <location>
        <begin position="23"/>
        <end position="583"/>
    </location>
</feature>